<dbReference type="RefSeq" id="WP_317975314.1">
    <property type="nucleotide sequence ID" value="NZ_BTFW01000001.1"/>
</dbReference>
<name>A0ABQ6P992_9SPHN</name>
<proteinExistence type="predicted"/>
<protein>
    <recommendedName>
        <fullName evidence="4">Asl1-like glycosyl hydrolase catalytic domain-containing protein</fullName>
    </recommendedName>
</protein>
<feature type="signal peptide" evidence="1">
    <location>
        <begin position="1"/>
        <end position="26"/>
    </location>
</feature>
<dbReference type="EMBL" id="BTFW01000001">
    <property type="protein sequence ID" value="GMM61650.1"/>
    <property type="molecule type" value="Genomic_DNA"/>
</dbReference>
<keyword evidence="1" id="KW-0732">Signal</keyword>
<dbReference type="Proteomes" id="UP001187221">
    <property type="component" value="Unassembled WGS sequence"/>
</dbReference>
<evidence type="ECO:0008006" key="4">
    <source>
        <dbReference type="Google" id="ProtNLM"/>
    </source>
</evidence>
<dbReference type="Gene3D" id="3.20.20.80">
    <property type="entry name" value="Glycosidases"/>
    <property type="match status" value="1"/>
</dbReference>
<feature type="chain" id="PRO_5046380442" description="Asl1-like glycosyl hydrolase catalytic domain-containing protein" evidence="1">
    <location>
        <begin position="27"/>
        <end position="593"/>
    </location>
</feature>
<keyword evidence="3" id="KW-1185">Reference proteome</keyword>
<comment type="caution">
    <text evidence="2">The sequence shown here is derived from an EMBL/GenBank/DDBJ whole genome shotgun (WGS) entry which is preliminary data.</text>
</comment>
<evidence type="ECO:0000313" key="3">
    <source>
        <dbReference type="Proteomes" id="UP001187221"/>
    </source>
</evidence>
<accession>A0ABQ6P992</accession>
<organism evidence="2 3">
    <name type="scientific">Novosphingobium pituita</name>
    <dbReference type="NCBI Taxonomy" id="3056842"/>
    <lineage>
        <taxon>Bacteria</taxon>
        <taxon>Pseudomonadati</taxon>
        <taxon>Pseudomonadota</taxon>
        <taxon>Alphaproteobacteria</taxon>
        <taxon>Sphingomonadales</taxon>
        <taxon>Sphingomonadaceae</taxon>
        <taxon>Novosphingobium</taxon>
    </lineage>
</organism>
<evidence type="ECO:0000256" key="1">
    <source>
        <dbReference type="SAM" id="SignalP"/>
    </source>
</evidence>
<dbReference type="InterPro" id="IPR017853">
    <property type="entry name" value="GH"/>
</dbReference>
<dbReference type="SUPFAM" id="SSF51445">
    <property type="entry name" value="(Trans)glycosidases"/>
    <property type="match status" value="1"/>
</dbReference>
<sequence>MARIKKTRFRHSALISAVTMAAPALAATAILSAQSAPSTQSASPALAAVTLTTTAQAAPTAAAPFAALAPATAGGEPLVLGAQTHFSQNWSGTANDLASQAKAPLLRDSLPWAAGETVKGRYNLDTPAARNLANACAAGRRLILTQIPTNPLYDGGLWVTSEEGRQAYAAYLDALRQKFGTCLVAIELGNEINGARAMAFPAGVDPTSAYVRIAATAHATLGGTPALLGGSTNMVGTGFLRPLFAAGLLDQVDGLAVHPYRNRGEALDLEMARLNAAMDEAGKRVPVWATEFGLATTDQTTAAGELIKQATLLSASGVAQASWYALIDQAGFPTMGLFTGTALKDQGRAFRFVQDSVLGKGRATRIDMGDPLLFAYRFGTDTTVIWGAPRGLMLGKGTRAYGPTGLALRSPVIGDEPIVLVGKAFTPGTSGVVADTLLGWGGTGWRYFVRDKAERDTALDWVDDSWTGYFGNRYSRPLRINNTSAAPAGTAAAPLRAVWRYTAPVAQMLDWRACFAKSASGDGVDLTLKQNGKVVWQGLLTSTLTVAPVKLVVAKGDTIDMIAGPNQTAGGDAFFYRATLSQRGRSQAVTCPN</sequence>
<gene>
    <name evidence="2" type="ORF">NUTIK01_24270</name>
</gene>
<evidence type="ECO:0000313" key="2">
    <source>
        <dbReference type="EMBL" id="GMM61650.1"/>
    </source>
</evidence>
<reference evidence="2 3" key="1">
    <citation type="submission" date="2023-06" db="EMBL/GenBank/DDBJ databases">
        <title>Draft genome sequence of Novosphingobium sp. strain IK01.</title>
        <authorList>
            <person name="Hatamoto M."/>
            <person name="Ikarashi T."/>
            <person name="Yamaguchi T."/>
        </authorList>
    </citation>
    <scope>NUCLEOTIDE SEQUENCE [LARGE SCALE GENOMIC DNA]</scope>
    <source>
        <strain evidence="2 3">IK01</strain>
    </source>
</reference>